<dbReference type="InterPro" id="IPR042092">
    <property type="entry name" value="PsdUridine_s_RsuA/RluB/E/F_cat"/>
</dbReference>
<dbReference type="InterPro" id="IPR020103">
    <property type="entry name" value="PsdUridine_synth_cat_dom_sf"/>
</dbReference>
<accession>A0ABX0QK53</accession>
<dbReference type="InterPro" id="IPR050343">
    <property type="entry name" value="RsuA_PseudoU_synthase"/>
</dbReference>
<reference evidence="6" key="1">
    <citation type="submission" date="2019-09" db="EMBL/GenBank/DDBJ databases">
        <authorList>
            <person name="Jung D.-H."/>
        </authorList>
    </citation>
    <scope>NUCLEOTIDE SEQUENCE [LARGE SCALE GENOMIC DNA]</scope>
    <source>
        <strain evidence="6">JA-25</strain>
    </source>
</reference>
<protein>
    <recommendedName>
        <fullName evidence="3">Pseudouridine synthase</fullName>
        <ecNumber evidence="3">5.4.99.-</ecNumber>
    </recommendedName>
</protein>
<dbReference type="RefSeq" id="WP_085413547.1">
    <property type="nucleotide sequence ID" value="NZ_WAEL01000004.1"/>
</dbReference>
<dbReference type="SUPFAM" id="SSF55120">
    <property type="entry name" value="Pseudouridine synthase"/>
    <property type="match status" value="1"/>
</dbReference>
<dbReference type="NCBIfam" id="TIGR00093">
    <property type="entry name" value="pseudouridine synthase"/>
    <property type="match status" value="1"/>
</dbReference>
<organism evidence="5 6">
    <name type="scientific">Fibrivirga algicola</name>
    <dbReference type="NCBI Taxonomy" id="2950420"/>
    <lineage>
        <taxon>Bacteria</taxon>
        <taxon>Pseudomonadati</taxon>
        <taxon>Bacteroidota</taxon>
        <taxon>Cytophagia</taxon>
        <taxon>Cytophagales</taxon>
        <taxon>Spirosomataceae</taxon>
        <taxon>Fibrivirga</taxon>
    </lineage>
</organism>
<evidence type="ECO:0000256" key="2">
    <source>
        <dbReference type="ARBA" id="ARBA00023235"/>
    </source>
</evidence>
<dbReference type="InterPro" id="IPR000748">
    <property type="entry name" value="PsdUridine_synth_RsuA/RluB/E/F"/>
</dbReference>
<keyword evidence="2 3" id="KW-0413">Isomerase</keyword>
<keyword evidence="6" id="KW-1185">Reference proteome</keyword>
<dbReference type="Gene3D" id="3.30.70.580">
    <property type="entry name" value="Pseudouridine synthase I, catalytic domain, N-terminal subdomain"/>
    <property type="match status" value="1"/>
</dbReference>
<evidence type="ECO:0000256" key="1">
    <source>
        <dbReference type="ARBA" id="ARBA00008348"/>
    </source>
</evidence>
<dbReference type="InterPro" id="IPR020094">
    <property type="entry name" value="TruA/RsuA/RluB/E/F_N"/>
</dbReference>
<evidence type="ECO:0000313" key="6">
    <source>
        <dbReference type="Proteomes" id="UP000606008"/>
    </source>
</evidence>
<evidence type="ECO:0000259" key="4">
    <source>
        <dbReference type="Pfam" id="PF00849"/>
    </source>
</evidence>
<dbReference type="Gene3D" id="3.30.70.1560">
    <property type="entry name" value="Alpha-L RNA-binding motif"/>
    <property type="match status" value="1"/>
</dbReference>
<dbReference type="PANTHER" id="PTHR47683:SF2">
    <property type="entry name" value="RNA-BINDING S4 DOMAIN-CONTAINING PROTEIN"/>
    <property type="match status" value="1"/>
</dbReference>
<reference evidence="6" key="2">
    <citation type="submission" date="2023-07" db="EMBL/GenBank/DDBJ databases">
        <authorList>
            <person name="Jung D.-H."/>
        </authorList>
    </citation>
    <scope>NUCLEOTIDE SEQUENCE [LARGE SCALE GENOMIC DNA]</scope>
    <source>
        <strain evidence="6">JA-25</strain>
    </source>
</reference>
<dbReference type="InterPro" id="IPR006145">
    <property type="entry name" value="PsdUridine_synth_RsuA/RluA"/>
</dbReference>
<evidence type="ECO:0000313" key="5">
    <source>
        <dbReference type="EMBL" id="NID11028.1"/>
    </source>
</evidence>
<gene>
    <name evidence="5" type="ORF">F7231_12685</name>
</gene>
<evidence type="ECO:0000256" key="3">
    <source>
        <dbReference type="RuleBase" id="RU003887"/>
    </source>
</evidence>
<dbReference type="Proteomes" id="UP000606008">
    <property type="component" value="Unassembled WGS sequence"/>
</dbReference>
<dbReference type="InterPro" id="IPR018496">
    <property type="entry name" value="PsdUridine_synth_RsuA/RluB_CS"/>
</dbReference>
<dbReference type="EC" id="5.4.99.-" evidence="3"/>
<dbReference type="PANTHER" id="PTHR47683">
    <property type="entry name" value="PSEUDOURIDINE SYNTHASE FAMILY PROTEIN-RELATED"/>
    <property type="match status" value="1"/>
</dbReference>
<name>A0ABX0QK53_9BACT</name>
<comment type="similarity">
    <text evidence="1 3">Belongs to the pseudouridine synthase RsuA family.</text>
</comment>
<proteinExistence type="inferred from homology"/>
<comment type="caution">
    <text evidence="5">The sequence shown here is derived from an EMBL/GenBank/DDBJ whole genome shotgun (WGS) entry which is preliminary data.</text>
</comment>
<dbReference type="PROSITE" id="PS01149">
    <property type="entry name" value="PSI_RSU"/>
    <property type="match status" value="1"/>
</dbReference>
<dbReference type="EMBL" id="WAEL01000004">
    <property type="protein sequence ID" value="NID11028.1"/>
    <property type="molecule type" value="Genomic_DNA"/>
</dbReference>
<dbReference type="Pfam" id="PF00849">
    <property type="entry name" value="PseudoU_synth_2"/>
    <property type="match status" value="1"/>
</dbReference>
<sequence length="208" mass="23358">MHYLIYKPFGMLSQFSKEGDKATLGDLSFAFERDVYPVGRLDADSEGLLLLTNDKSINHRLLDPRFAHERTYYVQVDGAITDEALQQLAEGVTITVDGKPHHTLPAIARRLNEPDLPPRNPPIRFRANIPTTWISLTLTEGKNRQVRKMTAAVGFPTLRLVRWAIGHLTAEGLAPADIRTLLESDITQLLTTNGSATARLPLRPRKRR</sequence>
<feature type="domain" description="Pseudouridine synthase RsuA/RluA-like" evidence="4">
    <location>
        <begin position="3"/>
        <end position="152"/>
    </location>
</feature>